<dbReference type="GO" id="GO:0051539">
    <property type="term" value="F:4 iron, 4 sulfur cluster binding"/>
    <property type="evidence" value="ECO:0007669"/>
    <property type="project" value="UniProtKB-KW"/>
</dbReference>
<evidence type="ECO:0000256" key="1">
    <source>
        <dbReference type="ARBA" id="ARBA00008876"/>
    </source>
</evidence>
<keyword evidence="9" id="KW-1185">Reference proteome</keyword>
<dbReference type="GO" id="GO:0016829">
    <property type="term" value="F:lyase activity"/>
    <property type="evidence" value="ECO:0007669"/>
    <property type="project" value="UniProtKB-KW"/>
</dbReference>
<dbReference type="Proteomes" id="UP000192731">
    <property type="component" value="Unassembled WGS sequence"/>
</dbReference>
<keyword evidence="6" id="KW-0456">Lyase</keyword>
<dbReference type="RefSeq" id="WP_084052709.1">
    <property type="nucleotide sequence ID" value="NZ_FWWT01000014.1"/>
</dbReference>
<dbReference type="InterPro" id="IPR004646">
    <property type="entry name" value="Fe-S_hydro-lyase_TtdA-typ_cat"/>
</dbReference>
<evidence type="ECO:0000256" key="3">
    <source>
        <dbReference type="ARBA" id="ARBA00022723"/>
    </source>
</evidence>
<dbReference type="OrthoDB" id="9798978at2"/>
<reference evidence="8 9" key="1">
    <citation type="submission" date="2017-04" db="EMBL/GenBank/DDBJ databases">
        <authorList>
            <person name="Afonso C.L."/>
            <person name="Miller P.J."/>
            <person name="Scott M.A."/>
            <person name="Spackman E."/>
            <person name="Goraichik I."/>
            <person name="Dimitrov K.M."/>
            <person name="Suarez D.L."/>
            <person name="Swayne D.E."/>
        </authorList>
    </citation>
    <scope>NUCLEOTIDE SEQUENCE [LARGE SCALE GENOMIC DNA]</scope>
    <source>
        <strain evidence="8 9">DSM 11270</strain>
    </source>
</reference>
<dbReference type="NCBIfam" id="TIGR00722">
    <property type="entry name" value="ttdA_fumA_fumB"/>
    <property type="match status" value="1"/>
</dbReference>
<keyword evidence="2" id="KW-0004">4Fe-4S</keyword>
<accession>A0A1W1V2L1</accession>
<feature type="domain" description="Fe-S hydro-lyase tartrate dehydratase alpha-type catalytic" evidence="7">
    <location>
        <begin position="11"/>
        <end position="279"/>
    </location>
</feature>
<proteinExistence type="inferred from homology"/>
<comment type="similarity">
    <text evidence="1">Belongs to the class-I fumarase family.</text>
</comment>
<dbReference type="PANTHER" id="PTHR30389:SF17">
    <property type="entry name" value="L(+)-TARTRATE DEHYDRATASE SUBUNIT ALPHA-RELATED"/>
    <property type="match status" value="1"/>
</dbReference>
<keyword evidence="4" id="KW-0408">Iron</keyword>
<evidence type="ECO:0000256" key="4">
    <source>
        <dbReference type="ARBA" id="ARBA00023004"/>
    </source>
</evidence>
<evidence type="ECO:0000259" key="7">
    <source>
        <dbReference type="Pfam" id="PF05681"/>
    </source>
</evidence>
<keyword evidence="5" id="KW-0411">Iron-sulfur</keyword>
<evidence type="ECO:0000256" key="5">
    <source>
        <dbReference type="ARBA" id="ARBA00023014"/>
    </source>
</evidence>
<dbReference type="AlphaFoldDB" id="A0A1W1V2L1"/>
<evidence type="ECO:0000313" key="8">
    <source>
        <dbReference type="EMBL" id="SMB87589.1"/>
    </source>
</evidence>
<dbReference type="PANTHER" id="PTHR30389">
    <property type="entry name" value="FUMARATE HYDRATASE-RELATED"/>
    <property type="match status" value="1"/>
</dbReference>
<evidence type="ECO:0000256" key="2">
    <source>
        <dbReference type="ARBA" id="ARBA00022485"/>
    </source>
</evidence>
<dbReference type="GO" id="GO:0046872">
    <property type="term" value="F:metal ion binding"/>
    <property type="evidence" value="ECO:0007669"/>
    <property type="project" value="UniProtKB-KW"/>
</dbReference>
<dbReference type="Pfam" id="PF05681">
    <property type="entry name" value="Fumerase"/>
    <property type="match status" value="1"/>
</dbReference>
<dbReference type="EMBL" id="FWWT01000014">
    <property type="protein sequence ID" value="SMB87589.1"/>
    <property type="molecule type" value="Genomic_DNA"/>
</dbReference>
<name>A0A1W1V2L1_DESTI</name>
<evidence type="ECO:0000313" key="9">
    <source>
        <dbReference type="Proteomes" id="UP000192731"/>
    </source>
</evidence>
<keyword evidence="3" id="KW-0479">Metal-binding</keyword>
<protein>
    <submittedName>
        <fullName evidence="8">Fumarase, class I alpha subunit</fullName>
    </submittedName>
</protein>
<evidence type="ECO:0000256" key="6">
    <source>
        <dbReference type="ARBA" id="ARBA00023239"/>
    </source>
</evidence>
<dbReference type="STRING" id="656914.SAMN00017405_1725"/>
<dbReference type="InterPro" id="IPR051208">
    <property type="entry name" value="Class-I_Fumarase/Tartrate_DH"/>
</dbReference>
<dbReference type="NCBIfam" id="NF004885">
    <property type="entry name" value="PRK06246.1"/>
    <property type="match status" value="1"/>
</dbReference>
<organism evidence="8 9">
    <name type="scientific">Desulfonispora thiosulfatigenes DSM 11270</name>
    <dbReference type="NCBI Taxonomy" id="656914"/>
    <lineage>
        <taxon>Bacteria</taxon>
        <taxon>Bacillati</taxon>
        <taxon>Bacillota</taxon>
        <taxon>Clostridia</taxon>
        <taxon>Eubacteriales</taxon>
        <taxon>Peptococcaceae</taxon>
        <taxon>Desulfonispora</taxon>
    </lineage>
</organism>
<gene>
    <name evidence="8" type="ORF">SAMN00017405_1725</name>
</gene>
<sequence length="281" mass="30647">MKEISVKEVQKEVKRLCMEAAYNLPEDVEKLIREGKEKEESPFGNYCFDKIIENFELARKDQVAMCQDTGLAVIFVELGQDVRIIDGDLIVAINNGVAEGYTDGYLRKSVVNEPIFERKNTGNNTPAVIHTELVPGDKLKIQVVPKGAGSENMGALKMLKPAQGLEGVKDFIIESVTKAGGNPCPPIIVGVGVGGTMEKCTILAKKALARKAGEPNPDPRYAELEKELLEKINKLGIGPQGFGGRVTALAVHIEYYPTHIATLPVAVNLNCHAARHKEVIF</sequence>